<accession>A0A0B7AV92</accession>
<gene>
    <name evidence="1" type="primary">ORF143154</name>
</gene>
<proteinExistence type="predicted"/>
<reference evidence="1" key="1">
    <citation type="submission" date="2014-12" db="EMBL/GenBank/DDBJ databases">
        <title>Insight into the proteome of Arion vulgaris.</title>
        <authorList>
            <person name="Aradska J."/>
            <person name="Bulat T."/>
            <person name="Smidak R."/>
            <person name="Sarate P."/>
            <person name="Gangsoo J."/>
            <person name="Sialana F."/>
            <person name="Bilban M."/>
            <person name="Lubec G."/>
        </authorList>
    </citation>
    <scope>NUCLEOTIDE SEQUENCE</scope>
    <source>
        <tissue evidence="1">Skin</tissue>
    </source>
</reference>
<evidence type="ECO:0000313" key="1">
    <source>
        <dbReference type="EMBL" id="CEK84537.1"/>
    </source>
</evidence>
<sequence>MSLFIRVEDCSAHGIAPTFTMKIFSKIGKKAVEAKLILTGQHQEKHLHEAESINLTAQVQDK</sequence>
<dbReference type="AlphaFoldDB" id="A0A0B7AV92"/>
<organism evidence="1">
    <name type="scientific">Arion vulgaris</name>
    <dbReference type="NCBI Taxonomy" id="1028688"/>
    <lineage>
        <taxon>Eukaryota</taxon>
        <taxon>Metazoa</taxon>
        <taxon>Spiralia</taxon>
        <taxon>Lophotrochozoa</taxon>
        <taxon>Mollusca</taxon>
        <taxon>Gastropoda</taxon>
        <taxon>Heterobranchia</taxon>
        <taxon>Euthyneura</taxon>
        <taxon>Panpulmonata</taxon>
        <taxon>Eupulmonata</taxon>
        <taxon>Stylommatophora</taxon>
        <taxon>Helicina</taxon>
        <taxon>Arionoidea</taxon>
        <taxon>Arionidae</taxon>
        <taxon>Arion</taxon>
    </lineage>
</organism>
<protein>
    <submittedName>
        <fullName evidence="1">Uncharacterized protein</fullName>
    </submittedName>
</protein>
<name>A0A0B7AV92_9EUPU</name>
<dbReference type="EMBL" id="HACG01037672">
    <property type="protein sequence ID" value="CEK84537.1"/>
    <property type="molecule type" value="Transcribed_RNA"/>
</dbReference>